<organism evidence="2 3">
    <name type="scientific">Singulisphaera acidiphila (strain ATCC BAA-1392 / DSM 18658 / VKM B-2454 / MOB10)</name>
    <dbReference type="NCBI Taxonomy" id="886293"/>
    <lineage>
        <taxon>Bacteria</taxon>
        <taxon>Pseudomonadati</taxon>
        <taxon>Planctomycetota</taxon>
        <taxon>Planctomycetia</taxon>
        <taxon>Isosphaerales</taxon>
        <taxon>Isosphaeraceae</taxon>
        <taxon>Singulisphaera</taxon>
    </lineage>
</organism>
<sequence length="184" mass="20887">MQKIPTMFERDWNGDRSRVLNQVHPGCEWVVAGEGIATQKIDGTCCLIRDGALFKRQEIKQGQAIPTDFEESGFDDETGKRVGWRPIGDGPEDKWHREGFANLADKADGTYELVGPHTQKNPEKYEQDILVPHTVETLGFSDNPPRNFDGLKAYLAEKDIEGIVFHHPDGRRAKIKKRDFGLKR</sequence>
<evidence type="ECO:0000313" key="3">
    <source>
        <dbReference type="Proteomes" id="UP000010798"/>
    </source>
</evidence>
<keyword evidence="3" id="KW-1185">Reference proteome</keyword>
<proteinExistence type="predicted"/>
<feature type="region of interest" description="Disordered" evidence="1">
    <location>
        <begin position="69"/>
        <end position="91"/>
    </location>
</feature>
<gene>
    <name evidence="2" type="ordered locus">Sinac_6687</name>
</gene>
<name>L0DPZ1_SINAD</name>
<evidence type="ECO:0008006" key="4">
    <source>
        <dbReference type="Google" id="ProtNLM"/>
    </source>
</evidence>
<dbReference type="EMBL" id="CP003364">
    <property type="protein sequence ID" value="AGA30761.1"/>
    <property type="molecule type" value="Genomic_DNA"/>
</dbReference>
<reference evidence="2 3" key="1">
    <citation type="submission" date="2012-02" db="EMBL/GenBank/DDBJ databases">
        <title>Complete sequence of chromosome of Singulisphaera acidiphila DSM 18658.</title>
        <authorList>
            <consortium name="US DOE Joint Genome Institute (JGI-PGF)"/>
            <person name="Lucas S."/>
            <person name="Copeland A."/>
            <person name="Lapidus A."/>
            <person name="Glavina del Rio T."/>
            <person name="Dalin E."/>
            <person name="Tice H."/>
            <person name="Bruce D."/>
            <person name="Goodwin L."/>
            <person name="Pitluck S."/>
            <person name="Peters L."/>
            <person name="Ovchinnikova G."/>
            <person name="Chertkov O."/>
            <person name="Kyrpides N."/>
            <person name="Mavromatis K."/>
            <person name="Ivanova N."/>
            <person name="Brettin T."/>
            <person name="Detter J.C."/>
            <person name="Han C."/>
            <person name="Larimer F."/>
            <person name="Land M."/>
            <person name="Hauser L."/>
            <person name="Markowitz V."/>
            <person name="Cheng J.-F."/>
            <person name="Hugenholtz P."/>
            <person name="Woyke T."/>
            <person name="Wu D."/>
            <person name="Tindall B."/>
            <person name="Pomrenke H."/>
            <person name="Brambilla E."/>
            <person name="Klenk H.-P."/>
            <person name="Eisen J.A."/>
        </authorList>
    </citation>
    <scope>NUCLEOTIDE SEQUENCE [LARGE SCALE GENOMIC DNA]</scope>
    <source>
        <strain evidence="3">ATCC BAA-1392 / DSM 18658 / VKM B-2454 / MOB10</strain>
    </source>
</reference>
<dbReference type="eggNOG" id="ENOG5032AX0">
    <property type="taxonomic scope" value="Bacteria"/>
</dbReference>
<dbReference type="RefSeq" id="WP_015249841.1">
    <property type="nucleotide sequence ID" value="NC_019892.1"/>
</dbReference>
<dbReference type="Proteomes" id="UP000010798">
    <property type="component" value="Chromosome"/>
</dbReference>
<evidence type="ECO:0000313" key="2">
    <source>
        <dbReference type="EMBL" id="AGA30761.1"/>
    </source>
</evidence>
<protein>
    <recommendedName>
        <fullName evidence="4">RNA ligase</fullName>
    </recommendedName>
</protein>
<dbReference type="KEGG" id="saci:Sinac_6687"/>
<evidence type="ECO:0000256" key="1">
    <source>
        <dbReference type="SAM" id="MobiDB-lite"/>
    </source>
</evidence>
<dbReference type="HOGENOM" id="CLU_102558_0_0_0"/>
<dbReference type="OrthoDB" id="7062283at2"/>
<accession>L0DPZ1</accession>
<dbReference type="AlphaFoldDB" id="L0DPZ1"/>